<gene>
    <name evidence="1" type="primary">A0A0F6UGK4</name>
</gene>
<accession>A0A5K1JZ50</accession>
<evidence type="ECO:0000313" key="1">
    <source>
        <dbReference type="EMBL" id="VWO98242.1"/>
    </source>
</evidence>
<sequence>MKPFWRAYCPWFAARGLHLFEPLPNDNGRGYTLPPPTTCPPDLPYATYGDIELDTSLQIVPPPKFAPARDSCMRDVMIKLVKKGSEEHRIYEDLLLCSELSGPDFQGILPPVAILGSEHDFSFVVMPRWGDCAPLHGFETVSGVLNLMRCLLKDIDFHNIMVNYYVFGLYREKFYQALEAHRRRPDALHCLMDFDRSLKLPLSTSLDTCRRPAGESLVTGTPYQPSDLDLAEHDYNPFAFDVGCLGNMFRISYADLVPIVPMLAPLFDQMTTHVISERFKAADALAFLEDATRALPGDVLCAPVQVKSNWDCLEDANVYWAKLPADFCATPGLYRTPPLSLARRLLSAIARYRIGWRILLFLRSVLRV</sequence>
<reference evidence="1" key="1">
    <citation type="submission" date="2019-10" db="EMBL/GenBank/DDBJ databases">
        <authorList>
            <person name="Nor Muhammad N."/>
        </authorList>
    </citation>
    <scope>NUCLEOTIDE SEQUENCE</scope>
</reference>
<proteinExistence type="predicted"/>
<organism evidence="1">
    <name type="scientific">Ganoderma boninense</name>
    <dbReference type="NCBI Taxonomy" id="34458"/>
    <lineage>
        <taxon>Eukaryota</taxon>
        <taxon>Fungi</taxon>
        <taxon>Dikarya</taxon>
        <taxon>Basidiomycota</taxon>
        <taxon>Agaricomycotina</taxon>
        <taxon>Agaricomycetes</taxon>
        <taxon>Polyporales</taxon>
        <taxon>Polyporaceae</taxon>
        <taxon>Ganoderma</taxon>
    </lineage>
</organism>
<dbReference type="EMBL" id="LR726825">
    <property type="protein sequence ID" value="VWO98242.1"/>
    <property type="molecule type" value="Genomic_DNA"/>
</dbReference>
<dbReference type="AlphaFoldDB" id="A0A5K1JZ50"/>
<protein>
    <submittedName>
        <fullName evidence="1">N/A</fullName>
    </submittedName>
</protein>
<name>A0A5K1JZ50_9APHY</name>